<dbReference type="RefSeq" id="WP_090249280.1">
    <property type="nucleotide sequence ID" value="NZ_FPAS01000003.1"/>
</dbReference>
<reference evidence="1 2" key="1">
    <citation type="submission" date="2016-10" db="EMBL/GenBank/DDBJ databases">
        <authorList>
            <person name="de Groot N.N."/>
        </authorList>
    </citation>
    <scope>NUCLEOTIDE SEQUENCE [LARGE SCALE GENOMIC DNA]</scope>
    <source>
        <strain evidence="1 2">CGMCC 1.7005</strain>
    </source>
</reference>
<evidence type="ECO:0000313" key="1">
    <source>
        <dbReference type="EMBL" id="SFT75092.1"/>
    </source>
</evidence>
<evidence type="ECO:0000313" key="2">
    <source>
        <dbReference type="Proteomes" id="UP000236454"/>
    </source>
</evidence>
<sequence length="172" mass="20042">MIKRIVHIVRVKRQGEKLQFQVKLPSNVNQILSIWATANPAEKRQVVGDVIEDLQPVEKLLIRPVFPIKPLARSIDYNKEIGWLWMRLSECRDVFYTQIIRQSDKLFNQSIHLHKSPGDFGGGLFWINGKQHQEFNLTAEPDTQVLEGYYVDRFGTGLADFYELKIYLTLEV</sequence>
<keyword evidence="2" id="KW-1185">Reference proteome</keyword>
<dbReference type="AlphaFoldDB" id="A0A1I7AJH8"/>
<dbReference type="EMBL" id="FPAS01000003">
    <property type="protein sequence ID" value="SFT75092.1"/>
    <property type="molecule type" value="Genomic_DNA"/>
</dbReference>
<protein>
    <submittedName>
        <fullName evidence="1">Uncharacterized protein</fullName>
    </submittedName>
</protein>
<organism evidence="1 2">
    <name type="scientific">Lishizhenia tianjinensis</name>
    <dbReference type="NCBI Taxonomy" id="477690"/>
    <lineage>
        <taxon>Bacteria</taxon>
        <taxon>Pseudomonadati</taxon>
        <taxon>Bacteroidota</taxon>
        <taxon>Flavobacteriia</taxon>
        <taxon>Flavobacteriales</taxon>
        <taxon>Crocinitomicaceae</taxon>
        <taxon>Lishizhenia</taxon>
    </lineage>
</organism>
<gene>
    <name evidence="1" type="ORF">SAMN05216474_2153</name>
</gene>
<dbReference type="STRING" id="477690.SAMN05216474_2153"/>
<dbReference type="Proteomes" id="UP000236454">
    <property type="component" value="Unassembled WGS sequence"/>
</dbReference>
<accession>A0A1I7AJH8</accession>
<proteinExistence type="predicted"/>
<name>A0A1I7AJH8_9FLAO</name>